<proteinExistence type="predicted"/>
<dbReference type="AlphaFoldDB" id="A0A2I1IGI8"/>
<feature type="domain" description="YlxR" evidence="1">
    <location>
        <begin position="10"/>
        <end position="81"/>
    </location>
</feature>
<evidence type="ECO:0000313" key="3">
    <source>
        <dbReference type="Proteomes" id="UP000242755"/>
    </source>
</evidence>
<protein>
    <submittedName>
        <fullName evidence="2">DUF448 domain-containing protein</fullName>
    </submittedName>
</protein>
<gene>
    <name evidence="2" type="ORF">CYJ40_05775</name>
</gene>
<evidence type="ECO:0000313" key="2">
    <source>
        <dbReference type="EMBL" id="PKY70235.1"/>
    </source>
</evidence>
<accession>A0A2I1IGI8</accession>
<dbReference type="RefSeq" id="WP_070423880.1">
    <property type="nucleotide sequence ID" value="NZ_JAKRCZ010000004.1"/>
</dbReference>
<reference evidence="2 3" key="1">
    <citation type="submission" date="2017-12" db="EMBL/GenBank/DDBJ databases">
        <title>Phylogenetic diversity of female urinary microbiome.</title>
        <authorList>
            <person name="Thomas-White K."/>
            <person name="Wolfe A.J."/>
        </authorList>
    </citation>
    <scope>NUCLEOTIDE SEQUENCE [LARGE SCALE GENOMIC DNA]</scope>
    <source>
        <strain evidence="2 3">UMB0426</strain>
    </source>
</reference>
<dbReference type="SUPFAM" id="SSF64376">
    <property type="entry name" value="YlxR-like"/>
    <property type="match status" value="1"/>
</dbReference>
<dbReference type="InterPro" id="IPR007393">
    <property type="entry name" value="YlxR_dom"/>
</dbReference>
<dbReference type="EMBL" id="PKGO01000005">
    <property type="protein sequence ID" value="PKY70235.1"/>
    <property type="molecule type" value="Genomic_DNA"/>
</dbReference>
<comment type="caution">
    <text evidence="2">The sequence shown here is derived from an EMBL/GenBank/DDBJ whole genome shotgun (WGS) entry which is preliminary data.</text>
</comment>
<dbReference type="PANTHER" id="PTHR34215:SF1">
    <property type="entry name" value="YLXR DOMAIN-CONTAINING PROTEIN"/>
    <property type="match status" value="1"/>
</dbReference>
<organism evidence="2 3">
    <name type="scientific">Brevibacterium ravenspurgense</name>
    <dbReference type="NCBI Taxonomy" id="479117"/>
    <lineage>
        <taxon>Bacteria</taxon>
        <taxon>Bacillati</taxon>
        <taxon>Actinomycetota</taxon>
        <taxon>Actinomycetes</taxon>
        <taxon>Micrococcales</taxon>
        <taxon>Brevibacteriaceae</taxon>
        <taxon>Brevibacterium</taxon>
    </lineage>
</organism>
<dbReference type="InterPro" id="IPR037465">
    <property type="entry name" value="YlxR"/>
</dbReference>
<name>A0A2I1IGI8_9MICO</name>
<dbReference type="Proteomes" id="UP000242755">
    <property type="component" value="Unassembled WGS sequence"/>
</dbReference>
<dbReference type="PANTHER" id="PTHR34215">
    <property type="entry name" value="BLL0784 PROTEIN"/>
    <property type="match status" value="1"/>
</dbReference>
<dbReference type="InterPro" id="IPR035931">
    <property type="entry name" value="YlxR-like_sf"/>
</dbReference>
<dbReference type="Gene3D" id="3.30.1230.10">
    <property type="entry name" value="YlxR-like"/>
    <property type="match status" value="1"/>
</dbReference>
<dbReference type="Pfam" id="PF04296">
    <property type="entry name" value="YlxR"/>
    <property type="match status" value="1"/>
</dbReference>
<evidence type="ECO:0000259" key="1">
    <source>
        <dbReference type="Pfam" id="PF04296"/>
    </source>
</evidence>
<sequence>MVSSTGVPERMCIGCRARAPQTDLIRLVLQTEPIRIAVDEGRVLPGRGAWLHPQTDCLERAVKKSAFAAAFKQKIPRSAYEDHGKWLQKMENK</sequence>